<keyword evidence="3" id="KW-0238">DNA-binding</keyword>
<keyword evidence="9" id="KW-1185">Reference proteome</keyword>
<evidence type="ECO:0000313" key="8">
    <source>
        <dbReference type="EMBL" id="PKQ78982.1"/>
    </source>
</evidence>
<dbReference type="PANTHER" id="PTHR30461">
    <property type="entry name" value="DNA-INVERTASE FROM LAMBDOID PROPHAGE"/>
    <property type="match status" value="1"/>
</dbReference>
<dbReference type="Gene3D" id="1.10.10.60">
    <property type="entry name" value="Homeodomain-like"/>
    <property type="match status" value="1"/>
</dbReference>
<evidence type="ECO:0000256" key="6">
    <source>
        <dbReference type="PROSITE-ProRule" id="PRU10137"/>
    </source>
</evidence>
<evidence type="ECO:0000313" key="9">
    <source>
        <dbReference type="Proteomes" id="UP000233467"/>
    </source>
</evidence>
<dbReference type="SMART" id="SM00857">
    <property type="entry name" value="Resolvase"/>
    <property type="match status" value="1"/>
</dbReference>
<dbReference type="SUPFAM" id="SSF53041">
    <property type="entry name" value="Resolvase-like"/>
    <property type="match status" value="1"/>
</dbReference>
<evidence type="ECO:0000256" key="4">
    <source>
        <dbReference type="ARBA" id="ARBA00023172"/>
    </source>
</evidence>
<dbReference type="PANTHER" id="PTHR30461:SF26">
    <property type="entry name" value="RESOLVASE HOMOLOG YNEB"/>
    <property type="match status" value="1"/>
</dbReference>
<evidence type="ECO:0000256" key="3">
    <source>
        <dbReference type="ARBA" id="ARBA00023125"/>
    </source>
</evidence>
<dbReference type="Pfam" id="PF00239">
    <property type="entry name" value="Resolvase"/>
    <property type="match status" value="1"/>
</dbReference>
<comment type="caution">
    <text evidence="8">The sequence shown here is derived from an EMBL/GenBank/DDBJ whole genome shotgun (WGS) entry which is preliminary data.</text>
</comment>
<evidence type="ECO:0000256" key="1">
    <source>
        <dbReference type="ARBA" id="ARBA00009913"/>
    </source>
</evidence>
<evidence type="ECO:0000259" key="7">
    <source>
        <dbReference type="PROSITE" id="PS51736"/>
    </source>
</evidence>
<dbReference type="EMBL" id="NQMM01000026">
    <property type="protein sequence ID" value="PKQ78982.1"/>
    <property type="molecule type" value="Genomic_DNA"/>
</dbReference>
<gene>
    <name evidence="8" type="ORF">CJP16_09520</name>
</gene>
<dbReference type="GO" id="GO:0003677">
    <property type="term" value="F:DNA binding"/>
    <property type="evidence" value="ECO:0007669"/>
    <property type="project" value="UniProtKB-KW"/>
</dbReference>
<dbReference type="GO" id="GO:0015074">
    <property type="term" value="P:DNA integration"/>
    <property type="evidence" value="ECO:0007669"/>
    <property type="project" value="UniProtKB-KW"/>
</dbReference>
<dbReference type="CDD" id="cd03768">
    <property type="entry name" value="SR_ResInv"/>
    <property type="match status" value="1"/>
</dbReference>
<comment type="similarity">
    <text evidence="1">Belongs to the site-specific recombinase resolvase family.</text>
</comment>
<dbReference type="PROSITE" id="PS00397">
    <property type="entry name" value="RECOMBINASES_1"/>
    <property type="match status" value="1"/>
</dbReference>
<feature type="active site" description="O-(5'-phospho-DNA)-serine intermediate" evidence="5 6">
    <location>
        <position position="11"/>
    </location>
</feature>
<dbReference type="Proteomes" id="UP000233467">
    <property type="component" value="Unassembled WGS sequence"/>
</dbReference>
<organism evidence="8 9">
    <name type="scientific">Aeromonas sobria</name>
    <dbReference type="NCBI Taxonomy" id="646"/>
    <lineage>
        <taxon>Bacteria</taxon>
        <taxon>Pseudomonadati</taxon>
        <taxon>Pseudomonadota</taxon>
        <taxon>Gammaproteobacteria</taxon>
        <taxon>Aeromonadales</taxon>
        <taxon>Aeromonadaceae</taxon>
        <taxon>Aeromonas</taxon>
    </lineage>
</organism>
<proteinExistence type="inferred from homology"/>
<dbReference type="InterPro" id="IPR006118">
    <property type="entry name" value="Recombinase_CS"/>
</dbReference>
<dbReference type="InterPro" id="IPR036162">
    <property type="entry name" value="Resolvase-like_N_sf"/>
</dbReference>
<sequence length="198" mass="21926">MAKRFGYARVSTEAQNTDRQLAAFTELHLDHVYEDKATGANTDRPQLQELLSMVESGDHVYVYSIDRLARNTVDLLTMTESLHSRGVALTILDRGLTISADPIGKMILTMIAAVGELERSLIKERCKAGIEVAKTKGVYKGQPRNEAQQQRADQIRDLLIEGKHPKEIATITGAGVATVYRVKKELNESAKIVQNGSY</sequence>
<keyword evidence="4" id="KW-0233">DNA recombination</keyword>
<evidence type="ECO:0000256" key="5">
    <source>
        <dbReference type="PIRSR" id="PIRSR606118-50"/>
    </source>
</evidence>
<protein>
    <recommendedName>
        <fullName evidence="7">Resolvase/invertase-type recombinase catalytic domain-containing protein</fullName>
    </recommendedName>
</protein>
<reference evidence="8 9" key="1">
    <citation type="journal article" date="2017" name="Front. Microbiol.">
        <title>Strong Genomic and Phenotypic Heterogeneity in the Aeromonas sobria Species Complex.</title>
        <authorList>
            <person name="Gauthier J."/>
            <person name="Vincent A.T."/>
            <person name="Charette S.J."/>
            <person name="Derome N."/>
        </authorList>
    </citation>
    <scope>NUCLEOTIDE SEQUENCE [LARGE SCALE GENOMIC DNA]</scope>
    <source>
        <strain evidence="8 9">TM18</strain>
    </source>
</reference>
<dbReference type="InterPro" id="IPR050639">
    <property type="entry name" value="SSR_resolvase"/>
</dbReference>
<accession>A0A2N3J0J9</accession>
<keyword evidence="2" id="KW-0229">DNA integration</keyword>
<name>A0A2N3J0J9_AERSO</name>
<dbReference type="RefSeq" id="WP_101324510.1">
    <property type="nucleotide sequence ID" value="NZ_NQMM01000026.1"/>
</dbReference>
<dbReference type="PROSITE" id="PS51736">
    <property type="entry name" value="RECOMBINASES_3"/>
    <property type="match status" value="1"/>
</dbReference>
<dbReference type="Gene3D" id="3.40.50.1390">
    <property type="entry name" value="Resolvase, N-terminal catalytic domain"/>
    <property type="match status" value="1"/>
</dbReference>
<dbReference type="InterPro" id="IPR006119">
    <property type="entry name" value="Resolv_N"/>
</dbReference>
<evidence type="ECO:0000256" key="2">
    <source>
        <dbReference type="ARBA" id="ARBA00022908"/>
    </source>
</evidence>
<feature type="domain" description="Resolvase/invertase-type recombinase catalytic" evidence="7">
    <location>
        <begin position="3"/>
        <end position="137"/>
    </location>
</feature>
<dbReference type="AlphaFoldDB" id="A0A2N3J0J9"/>
<dbReference type="GO" id="GO:0000150">
    <property type="term" value="F:DNA strand exchange activity"/>
    <property type="evidence" value="ECO:0007669"/>
    <property type="project" value="InterPro"/>
</dbReference>